<dbReference type="CDD" id="cd04179">
    <property type="entry name" value="DPM_DPG-synthase_like"/>
    <property type="match status" value="1"/>
</dbReference>
<dbReference type="InterPro" id="IPR050256">
    <property type="entry name" value="Glycosyltransferase_2"/>
</dbReference>
<comment type="caution">
    <text evidence="2">The sequence shown here is derived from an EMBL/GenBank/DDBJ whole genome shotgun (WGS) entry which is preliminary data.</text>
</comment>
<keyword evidence="3" id="KW-1185">Reference proteome</keyword>
<dbReference type="PANTHER" id="PTHR48090:SF7">
    <property type="entry name" value="RFBJ PROTEIN"/>
    <property type="match status" value="1"/>
</dbReference>
<proteinExistence type="predicted"/>
<evidence type="ECO:0000313" key="3">
    <source>
        <dbReference type="Proteomes" id="UP000298264"/>
    </source>
</evidence>
<name>A0A4V3JWR9_9LEPT</name>
<organism evidence="2 3">
    <name type="scientific">Leptospira ilyithenensis</name>
    <dbReference type="NCBI Taxonomy" id="2484901"/>
    <lineage>
        <taxon>Bacteria</taxon>
        <taxon>Pseudomonadati</taxon>
        <taxon>Spirochaetota</taxon>
        <taxon>Spirochaetia</taxon>
        <taxon>Leptospirales</taxon>
        <taxon>Leptospiraceae</taxon>
        <taxon>Leptospira</taxon>
    </lineage>
</organism>
<dbReference type="EMBL" id="RQHV01000061">
    <property type="protein sequence ID" value="TGN08048.1"/>
    <property type="molecule type" value="Genomic_DNA"/>
</dbReference>
<protein>
    <submittedName>
        <fullName evidence="2">Glycosyltransferase family 2 protein</fullName>
    </submittedName>
</protein>
<dbReference type="InterPro" id="IPR029044">
    <property type="entry name" value="Nucleotide-diphossugar_trans"/>
</dbReference>
<gene>
    <name evidence="2" type="ORF">EHS11_14015</name>
</gene>
<evidence type="ECO:0000313" key="2">
    <source>
        <dbReference type="EMBL" id="TGN08048.1"/>
    </source>
</evidence>
<evidence type="ECO:0000259" key="1">
    <source>
        <dbReference type="Pfam" id="PF00535"/>
    </source>
</evidence>
<dbReference type="Gene3D" id="3.90.550.10">
    <property type="entry name" value="Spore Coat Polysaccharide Biosynthesis Protein SpsA, Chain A"/>
    <property type="match status" value="1"/>
</dbReference>
<dbReference type="RefSeq" id="WP_135765027.1">
    <property type="nucleotide sequence ID" value="NZ_RQHV01000061.1"/>
</dbReference>
<dbReference type="GO" id="GO:0016740">
    <property type="term" value="F:transferase activity"/>
    <property type="evidence" value="ECO:0007669"/>
    <property type="project" value="UniProtKB-KW"/>
</dbReference>
<reference evidence="2" key="1">
    <citation type="journal article" date="2019" name="PLoS Negl. Trop. Dis.">
        <title>Revisiting the worldwide diversity of Leptospira species in the environment.</title>
        <authorList>
            <person name="Vincent A.T."/>
            <person name="Schiettekatte O."/>
            <person name="Bourhy P."/>
            <person name="Veyrier F.J."/>
            <person name="Picardeau M."/>
        </authorList>
    </citation>
    <scope>NUCLEOTIDE SEQUENCE [LARGE SCALE GENOMIC DNA]</scope>
    <source>
        <strain evidence="2">201400974</strain>
    </source>
</reference>
<feature type="domain" description="Glycosyltransferase 2-like" evidence="1">
    <location>
        <begin position="8"/>
        <end position="174"/>
    </location>
</feature>
<dbReference type="Pfam" id="PF00535">
    <property type="entry name" value="Glycos_transf_2"/>
    <property type="match status" value="1"/>
</dbReference>
<sequence length="252" mass="29125">MIKKDKLSIIIPAYNEEENIIPTVSQIVPFLKQDKIPFEIVIVNDNSKDKTPEKVKELQRTYPEVKLVSRTAPGGFGRAIRTGLENFTGDVVVIVMADLSDDPEDIVRYYNKIQEGYDCVFGSRFRNGSVVKEYPVIKYYVNRIVNSFLQLLFLTRHNDLTNAFKAYRASVIKNIHPLHACHFNITIELSLSALIRDYKIASIPINWYGRKWGQSNLKLRAMGRRYLATLLKIWFERLLILDDLLAEKSDIK</sequence>
<dbReference type="SUPFAM" id="SSF53448">
    <property type="entry name" value="Nucleotide-diphospho-sugar transferases"/>
    <property type="match status" value="1"/>
</dbReference>
<accession>A0A4V3JWR9</accession>
<dbReference type="Proteomes" id="UP000298264">
    <property type="component" value="Unassembled WGS sequence"/>
</dbReference>
<dbReference type="PANTHER" id="PTHR48090">
    <property type="entry name" value="UNDECAPRENYL-PHOSPHATE 4-DEOXY-4-FORMAMIDO-L-ARABINOSE TRANSFERASE-RELATED"/>
    <property type="match status" value="1"/>
</dbReference>
<dbReference type="AlphaFoldDB" id="A0A4V3JWR9"/>
<dbReference type="OrthoDB" id="9807778at2"/>
<keyword evidence="2" id="KW-0808">Transferase</keyword>
<dbReference type="InterPro" id="IPR001173">
    <property type="entry name" value="Glyco_trans_2-like"/>
</dbReference>